<reference evidence="2 3" key="1">
    <citation type="submission" date="2020-03" db="EMBL/GenBank/DDBJ databases">
        <title>Dissostichus mawsoni Genome sequencing and assembly.</title>
        <authorList>
            <person name="Park H."/>
        </authorList>
    </citation>
    <scope>NUCLEOTIDE SEQUENCE [LARGE SCALE GENOMIC DNA]</scope>
    <source>
        <strain evidence="2">DM0001</strain>
        <tissue evidence="2">Muscle</tissue>
    </source>
</reference>
<protein>
    <submittedName>
        <fullName evidence="2">Uncharacterized protein</fullName>
    </submittedName>
</protein>
<accession>A0A7J5YS93</accession>
<keyword evidence="3" id="KW-1185">Reference proteome</keyword>
<keyword evidence="1" id="KW-0472">Membrane</keyword>
<dbReference type="EMBL" id="JAAKFY010000009">
    <property type="protein sequence ID" value="KAF3851801.1"/>
    <property type="molecule type" value="Genomic_DNA"/>
</dbReference>
<keyword evidence="1" id="KW-1133">Transmembrane helix</keyword>
<evidence type="ECO:0000313" key="2">
    <source>
        <dbReference type="EMBL" id="KAF3851801.1"/>
    </source>
</evidence>
<evidence type="ECO:0000313" key="3">
    <source>
        <dbReference type="Proteomes" id="UP000518266"/>
    </source>
</evidence>
<name>A0A7J5YS93_DISMA</name>
<comment type="caution">
    <text evidence="2">The sequence shown here is derived from an EMBL/GenBank/DDBJ whole genome shotgun (WGS) entry which is preliminary data.</text>
</comment>
<gene>
    <name evidence="2" type="ORF">F7725_005156</name>
</gene>
<evidence type="ECO:0000256" key="1">
    <source>
        <dbReference type="SAM" id="Phobius"/>
    </source>
</evidence>
<feature type="transmembrane region" description="Helical" evidence="1">
    <location>
        <begin position="117"/>
        <end position="135"/>
    </location>
</feature>
<dbReference type="Proteomes" id="UP000518266">
    <property type="component" value="Unassembled WGS sequence"/>
</dbReference>
<sequence>MYSERIVRAELVVCDSLNLTQFIDSPTRINPAKPNNDTLIDVILTNAAHKYVSVVFPNDISEHCTIACVRITKLPKAKGLIVLRRCFKHFFEQAFLHDLAEIRIICLMPLMLTSKRLVTFLMSKVMTLCLVVLTVKR</sequence>
<organism evidence="2 3">
    <name type="scientific">Dissostichus mawsoni</name>
    <name type="common">Antarctic cod</name>
    <dbReference type="NCBI Taxonomy" id="36200"/>
    <lineage>
        <taxon>Eukaryota</taxon>
        <taxon>Metazoa</taxon>
        <taxon>Chordata</taxon>
        <taxon>Craniata</taxon>
        <taxon>Vertebrata</taxon>
        <taxon>Euteleostomi</taxon>
        <taxon>Actinopterygii</taxon>
        <taxon>Neopterygii</taxon>
        <taxon>Teleostei</taxon>
        <taxon>Neoteleostei</taxon>
        <taxon>Acanthomorphata</taxon>
        <taxon>Eupercaria</taxon>
        <taxon>Perciformes</taxon>
        <taxon>Notothenioidei</taxon>
        <taxon>Nototheniidae</taxon>
        <taxon>Dissostichus</taxon>
    </lineage>
</organism>
<proteinExistence type="predicted"/>
<dbReference type="AlphaFoldDB" id="A0A7J5YS93"/>
<keyword evidence="1" id="KW-0812">Transmembrane</keyword>